<accession>A0A166W3Q1</accession>
<feature type="region of interest" description="Disordered" evidence="1">
    <location>
        <begin position="1"/>
        <end position="28"/>
    </location>
</feature>
<proteinExistence type="predicted"/>
<evidence type="ECO:0000313" key="3">
    <source>
        <dbReference type="Proteomes" id="UP000076532"/>
    </source>
</evidence>
<sequence length="286" mass="31486">MASVDNTDPVNPANAAGGAENEEEIAASTESAVIPYPSLPNDYFDNELAEVDLDGEIFSTEDKFEGHNLNTWATTKFPGLAGLNELGLRNNPNAEPEFITLTRTYKRRPTIKKALDLLDLSFITMEVVQKDGIIAAIRPHQKRIKALGRYLGEVLNTHRDTFITEGLPIPALPQWADANDLAVWWLPEEFEIIATCYRKDAEDFLGKMAPYCPNRFDEIDPITVPATPGLNLGSISANPRQLHFSSEIPDDNFVSNSAFLGNILKGQPPINTSARSRPPAPRCVVG</sequence>
<evidence type="ECO:0000313" key="2">
    <source>
        <dbReference type="EMBL" id="KZP33336.1"/>
    </source>
</evidence>
<dbReference type="Proteomes" id="UP000076532">
    <property type="component" value="Unassembled WGS sequence"/>
</dbReference>
<dbReference type="OrthoDB" id="3203159at2759"/>
<organism evidence="2 3">
    <name type="scientific">Athelia psychrophila</name>
    <dbReference type="NCBI Taxonomy" id="1759441"/>
    <lineage>
        <taxon>Eukaryota</taxon>
        <taxon>Fungi</taxon>
        <taxon>Dikarya</taxon>
        <taxon>Basidiomycota</taxon>
        <taxon>Agaricomycotina</taxon>
        <taxon>Agaricomycetes</taxon>
        <taxon>Agaricomycetidae</taxon>
        <taxon>Atheliales</taxon>
        <taxon>Atheliaceae</taxon>
        <taxon>Athelia</taxon>
    </lineage>
</organism>
<gene>
    <name evidence="2" type="ORF">FIBSPDRAFT_882077</name>
</gene>
<dbReference type="AlphaFoldDB" id="A0A166W3Q1"/>
<evidence type="ECO:0000256" key="1">
    <source>
        <dbReference type="SAM" id="MobiDB-lite"/>
    </source>
</evidence>
<name>A0A166W3Q1_9AGAM</name>
<keyword evidence="3" id="KW-1185">Reference proteome</keyword>
<dbReference type="STRING" id="436010.A0A166W3Q1"/>
<dbReference type="EMBL" id="KV417483">
    <property type="protein sequence ID" value="KZP33336.1"/>
    <property type="molecule type" value="Genomic_DNA"/>
</dbReference>
<reference evidence="2 3" key="1">
    <citation type="journal article" date="2016" name="Mol. Biol. Evol.">
        <title>Comparative Genomics of Early-Diverging Mushroom-Forming Fungi Provides Insights into the Origins of Lignocellulose Decay Capabilities.</title>
        <authorList>
            <person name="Nagy L.G."/>
            <person name="Riley R."/>
            <person name="Tritt A."/>
            <person name="Adam C."/>
            <person name="Daum C."/>
            <person name="Floudas D."/>
            <person name="Sun H."/>
            <person name="Yadav J.S."/>
            <person name="Pangilinan J."/>
            <person name="Larsson K.H."/>
            <person name="Matsuura K."/>
            <person name="Barry K."/>
            <person name="Labutti K."/>
            <person name="Kuo R."/>
            <person name="Ohm R.A."/>
            <person name="Bhattacharya S.S."/>
            <person name="Shirouzu T."/>
            <person name="Yoshinaga Y."/>
            <person name="Martin F.M."/>
            <person name="Grigoriev I.V."/>
            <person name="Hibbett D.S."/>
        </authorList>
    </citation>
    <scope>NUCLEOTIDE SEQUENCE [LARGE SCALE GENOMIC DNA]</scope>
    <source>
        <strain evidence="2 3">CBS 109695</strain>
    </source>
</reference>
<protein>
    <submittedName>
        <fullName evidence="2">Uncharacterized protein</fullName>
    </submittedName>
</protein>